<protein>
    <recommendedName>
        <fullName evidence="1">DUF7452 domain-containing protein</fullName>
    </recommendedName>
</protein>
<sequence length="669" mass="71900">MRKLYYTLLLIIVSYNSQAFVVWPNASAPCNGTLQACIDASAVGEYIEVRSNGPINENISTSTALSLVAGIGYQPLFSSGNSIEMNLTVGGAPRTIRIIGFTFVQGGIKVSTLGAPLTAIIESNTVQATAVNIPAIKVVSGSVLSTDVQIKYNRVFAETVGNTATAYGAILVNKNSIGVGEITGEIYNNTVESFGTFSKGISVFVSNNADLDINITANVVYGGTSGGIFINRFNSSTAVSDFDITSNAFYQYGTFYNPSGIHIINDAGTTNVDIINNTMIQSRDGIYLRNGVGTLDARLHNNLIAFGGRAINSQPSVSMINDNNLLYQNSLANIDYTPGGNDISTDPMIKSLSNARLSSDSPALDSGNLLAFLNALDAPLIDADGLVRIKNPTATGSAQLDIGAYEAGDFGFLHRNTNGGVNYISNINNSYLNGFSGLDSVHITSNWNPNGIGGTYNNENEAIYYSSGLWRIFNEGLVNMFDGASFNVSRLGSTGKTFEHTYTGSGENNTMIDDSGLNNNGDYILQVSQHWTGTYNPNPPGIFYFGGNWGIINMNLAVLPTNSNFNVYYQRKSKSAYEHIARTANIISNRTILDNPLINGVSCAQIQVTQSASQGVFNDAPIGVYYAWNRWRVFNQDMSAMPEDAAFHVLINPGQIADCTDIIFEDGFE</sequence>
<organism evidence="2">
    <name type="scientific">hydrothermal vent metagenome</name>
    <dbReference type="NCBI Taxonomy" id="652676"/>
    <lineage>
        <taxon>unclassified sequences</taxon>
        <taxon>metagenomes</taxon>
        <taxon>ecological metagenomes</taxon>
    </lineage>
</organism>
<dbReference type="SMART" id="SM00710">
    <property type="entry name" value="PbH1"/>
    <property type="match status" value="5"/>
</dbReference>
<feature type="domain" description="DUF7452" evidence="1">
    <location>
        <begin position="412"/>
        <end position="488"/>
    </location>
</feature>
<accession>A0A3B0V1E4</accession>
<evidence type="ECO:0000313" key="2">
    <source>
        <dbReference type="EMBL" id="VAW36811.1"/>
    </source>
</evidence>
<dbReference type="InterPro" id="IPR059226">
    <property type="entry name" value="Choice_anch_Q_dom"/>
</dbReference>
<gene>
    <name evidence="2" type="ORF">MNBD_GAMMA01-645</name>
</gene>
<dbReference type="InterPro" id="IPR011050">
    <property type="entry name" value="Pectin_lyase_fold/virulence"/>
</dbReference>
<evidence type="ECO:0000259" key="1">
    <source>
        <dbReference type="Pfam" id="PF24249"/>
    </source>
</evidence>
<name>A0A3B0V1E4_9ZZZZ</name>
<dbReference type="InterPro" id="IPR055875">
    <property type="entry name" value="DUF7452"/>
</dbReference>
<dbReference type="Pfam" id="PF24249">
    <property type="entry name" value="DUF7452"/>
    <property type="match status" value="2"/>
</dbReference>
<dbReference type="AlphaFoldDB" id="A0A3B0V1E4"/>
<dbReference type="EMBL" id="UOEW01000151">
    <property type="protein sequence ID" value="VAW36811.1"/>
    <property type="molecule type" value="Genomic_DNA"/>
</dbReference>
<dbReference type="InterPro" id="IPR006626">
    <property type="entry name" value="PbH1"/>
</dbReference>
<reference evidence="2" key="1">
    <citation type="submission" date="2018-06" db="EMBL/GenBank/DDBJ databases">
        <authorList>
            <person name="Zhirakovskaya E."/>
        </authorList>
    </citation>
    <scope>NUCLEOTIDE SEQUENCE</scope>
</reference>
<dbReference type="SUPFAM" id="SSF51126">
    <property type="entry name" value="Pectin lyase-like"/>
    <property type="match status" value="1"/>
</dbReference>
<feature type="domain" description="DUF7452" evidence="1">
    <location>
        <begin position="548"/>
        <end position="651"/>
    </location>
</feature>
<dbReference type="Gene3D" id="2.160.20.10">
    <property type="entry name" value="Single-stranded right-handed beta-helix, Pectin lyase-like"/>
    <property type="match status" value="1"/>
</dbReference>
<dbReference type="NCBIfam" id="NF041518">
    <property type="entry name" value="choice_anch_Q"/>
    <property type="match status" value="1"/>
</dbReference>
<dbReference type="InterPro" id="IPR012334">
    <property type="entry name" value="Pectin_lyas_fold"/>
</dbReference>
<proteinExistence type="predicted"/>